<organism evidence="1 2">
    <name type="scientific">Cryptosporidium meleagridis</name>
    <dbReference type="NCBI Taxonomy" id="93969"/>
    <lineage>
        <taxon>Eukaryota</taxon>
        <taxon>Sar</taxon>
        <taxon>Alveolata</taxon>
        <taxon>Apicomplexa</taxon>
        <taxon>Conoidasida</taxon>
        <taxon>Coccidia</taxon>
        <taxon>Eucoccidiorida</taxon>
        <taxon>Eimeriorina</taxon>
        <taxon>Cryptosporidiidae</taxon>
        <taxon>Cryptosporidium</taxon>
    </lineage>
</organism>
<evidence type="ECO:0008006" key="3">
    <source>
        <dbReference type="Google" id="ProtNLM"/>
    </source>
</evidence>
<name>A0A2P4Z589_9CRYT</name>
<evidence type="ECO:0000313" key="1">
    <source>
        <dbReference type="EMBL" id="POM85257.1"/>
    </source>
</evidence>
<dbReference type="Proteomes" id="UP000236928">
    <property type="component" value="Unassembled WGS sequence"/>
</dbReference>
<comment type="caution">
    <text evidence="1">The sequence shown here is derived from an EMBL/GenBank/DDBJ whole genome shotgun (WGS) entry which is preliminary data.</text>
</comment>
<dbReference type="AlphaFoldDB" id="A0A2P4Z589"/>
<dbReference type="EMBL" id="JIBK01000050">
    <property type="protein sequence ID" value="POM85257.1"/>
    <property type="molecule type" value="Genomic_DNA"/>
</dbReference>
<accession>A0A2P4Z589</accession>
<proteinExistence type="predicted"/>
<reference evidence="1 2" key="1">
    <citation type="submission" date="2014-04" db="EMBL/GenBank/DDBJ databases">
        <title>Comparative Genomics of Cryptosporidium Species.</title>
        <authorList>
            <person name="Silva J.C."/>
            <person name="Su Q."/>
            <person name="Chalmers R."/>
            <person name="Chibucos M.C."/>
            <person name="Elwin K."/>
            <person name="Godinez A."/>
            <person name="Guo F."/>
            <person name="Huynh K."/>
            <person name="Orvis J."/>
            <person name="Ott S."/>
            <person name="Sadzewicz L."/>
            <person name="Sengamalay N."/>
            <person name="Shetty A."/>
            <person name="Sun M."/>
            <person name="Tallon L."/>
            <person name="Xiao L."/>
            <person name="Zhang H."/>
            <person name="Fraser C.M."/>
            <person name="Zhu G."/>
            <person name="Kissinger J."/>
            <person name="Widmer G."/>
        </authorList>
    </citation>
    <scope>NUCLEOTIDE SEQUENCE [LARGE SCALE GENOMIC DNA]</scope>
    <source>
        <strain evidence="1 2">UKMEL1</strain>
    </source>
</reference>
<keyword evidence="2" id="KW-1185">Reference proteome</keyword>
<evidence type="ECO:0000313" key="2">
    <source>
        <dbReference type="Proteomes" id="UP000236928"/>
    </source>
</evidence>
<dbReference type="OrthoDB" id="361362at2759"/>
<dbReference type="VEuPathDB" id="CryptoDB:CmeUKMEL1_16515"/>
<sequence>MQEKPFTLKTEKKNTSLKKQRRSNLTEIAFKSKKIKILFQKGIQQRSEDVHSNYAAKLNEKLSSIFQQNDNIRRISADSLLEITKNYPKIIYENIDRVLNITSSCWIDSDMYVRRTIYAMTLELLKSKSNGAITPFSRIIFIQIKNTLSHIRNEVRIDGLTFLYKYLLIEFGKHREKIITLQYLLGWSPLVCRIAQSANFYNALDSLFIITATIREIINQILIKLKKFNDYEFDGVSNSELKSSISQLYDSLIYISFEIISKREQKLNDQISLCGMNLFKNQKKFKHENNSSIRIKRSLIPNIPIFVLNDREYILSFLTSLILDTIYNINKYGEGFIIQNKELNKICNSIQKIQLELNDDSTSSYSEQSNTLIFHIEKLILLRIYFLPQFIQRYNSKNDMNKIIQDYISIQTYFKTKSNNENELLFDVNHSELFEFIFLEGVEMIYMTSLNRNVLRKLLTPIKYVTFYSLSMLLDLNDSLSLLNTYAFDTNKIKYNEVFDQELIYILFEFNNKDLLSAKEVFHLLLIYTVNSMANIVNENGKLTITALKIIMFLPLILSNIGYIKKYYLDQNFSIWSPIEHILVSTNEKLNLKSITNPLKNDIILAKYWISNIPKLIFFLYYNTADEEKECPISLICNLLLILEDYLMNRMPTQLEDNSLSTNICKTIMPFFINKKQTNIQSIITTLPVYNQKSIISTMPFWPYLPKKFLFSIIDQVLIFMKNGTNLLYSFFIIKTLITQPNHSSLSLEDKISIIATIIDNCNCKLSTKFQLFNLLSEFFIDLSKSYIFLPKDKEEKYFYQVFLKMWFTPLINYLNQFASSEVELSNISLFFNCIISKTIKMHLIPVPIQINSTSNTLYDFPEHIKNQICNYIAFTSKLEANHFYLEEPNINLIYYTIVSNIKKSNLSVYKIEQIIPLKTLKYPILMVLHIWKAYVYFNYQENSVELEESKTFLLYSIVGYTFEEYITDERCLKNDCLERLHKFSIVSILWILSANYRNLIKSVRIDKIIEKTEYFFKKIENSDYIFICEAIKNFIATNY</sequence>
<gene>
    <name evidence="1" type="ORF">CmeUKMEL1_16515</name>
</gene>
<protein>
    <recommendedName>
        <fullName evidence="3">Rix1 complex component involved in 60S ribosome maturation family protein</fullName>
    </recommendedName>
</protein>